<reference evidence="2" key="1">
    <citation type="submission" date="2021-11" db="EMBL/GenBank/DDBJ databases">
        <title>Streptomyces corallinus and Kineosporia corallina sp. nov., two new coral-derived marine actinobacteria.</title>
        <authorList>
            <person name="Buangrab K."/>
            <person name="Sutthacheep M."/>
            <person name="Yeemin T."/>
            <person name="Harunari E."/>
            <person name="Igarashi Y."/>
            <person name="Sripreechasak P."/>
            <person name="Kanchanasin P."/>
            <person name="Tanasupawat S."/>
            <person name="Phongsopitanun W."/>
        </authorList>
    </citation>
    <scope>NUCLEOTIDE SEQUENCE</scope>
    <source>
        <strain evidence="2">JCM 31032</strain>
    </source>
</reference>
<comment type="caution">
    <text evidence="2">The sequence shown here is derived from an EMBL/GenBank/DDBJ whole genome shotgun (WGS) entry which is preliminary data.</text>
</comment>
<gene>
    <name evidence="2" type="ORF">LR394_37685</name>
</gene>
<dbReference type="AlphaFoldDB" id="A0A9X1SY25"/>
<dbReference type="EMBL" id="JAJOMB010000032">
    <property type="protein sequence ID" value="MCD5316646.1"/>
    <property type="molecule type" value="Genomic_DNA"/>
</dbReference>
<dbReference type="PROSITE" id="PS01124">
    <property type="entry name" value="HTH_ARAC_FAMILY_2"/>
    <property type="match status" value="1"/>
</dbReference>
<feature type="domain" description="HTH araC/xylS-type" evidence="1">
    <location>
        <begin position="41"/>
        <end position="63"/>
    </location>
</feature>
<dbReference type="GO" id="GO:0043565">
    <property type="term" value="F:sequence-specific DNA binding"/>
    <property type="evidence" value="ECO:0007669"/>
    <property type="project" value="InterPro"/>
</dbReference>
<evidence type="ECO:0000259" key="1">
    <source>
        <dbReference type="PROSITE" id="PS01124"/>
    </source>
</evidence>
<dbReference type="RefSeq" id="WP_231449496.1">
    <property type="nucleotide sequence ID" value="NZ_JAJOMB010000032.1"/>
</dbReference>
<evidence type="ECO:0000313" key="3">
    <source>
        <dbReference type="Proteomes" id="UP001138997"/>
    </source>
</evidence>
<keyword evidence="3" id="KW-1185">Reference proteome</keyword>
<protein>
    <recommendedName>
        <fullName evidence="1">HTH araC/xylS-type domain-containing protein</fullName>
    </recommendedName>
</protein>
<proteinExistence type="predicted"/>
<name>A0A9X1SY25_9ACTN</name>
<dbReference type="GO" id="GO:0003700">
    <property type="term" value="F:DNA-binding transcription factor activity"/>
    <property type="evidence" value="ECO:0007669"/>
    <property type="project" value="InterPro"/>
</dbReference>
<dbReference type="Proteomes" id="UP001138997">
    <property type="component" value="Unassembled WGS sequence"/>
</dbReference>
<organism evidence="2 3">
    <name type="scientific">Kineosporia babensis</name>
    <dbReference type="NCBI Taxonomy" id="499548"/>
    <lineage>
        <taxon>Bacteria</taxon>
        <taxon>Bacillati</taxon>
        <taxon>Actinomycetota</taxon>
        <taxon>Actinomycetes</taxon>
        <taxon>Kineosporiales</taxon>
        <taxon>Kineosporiaceae</taxon>
        <taxon>Kineosporia</taxon>
    </lineage>
</organism>
<evidence type="ECO:0000313" key="2">
    <source>
        <dbReference type="EMBL" id="MCD5316646.1"/>
    </source>
</evidence>
<dbReference type="InterPro" id="IPR018060">
    <property type="entry name" value="HTH_AraC"/>
</dbReference>
<accession>A0A9X1SY25</accession>
<sequence length="63" mass="7343">MTWAVIASLVFTRPAVLEPIRVCLPTDWLGWTSWFEAYELITAIARAVGWPDQNHFARRFRAH</sequence>